<sequence>MIDSTNIKIAKLGEKVLRKKAKKVKDVKSEETKEIISIMIDTLKKSNGVGLAAPQISISKQIMIISSKPNDRYPNAPLMQELVLINPQIIKTSKGKNKDWEGCLSIPGIRAIVPRFNKIKVKYKTLDDEEKTIIFKDFVARIFQHEYDHLIGLAYIDRVESNKDIISEEVYLKKIKEKK</sequence>
<feature type="binding site" evidence="5">
    <location>
        <position position="103"/>
    </location>
    <ligand>
        <name>Fe cation</name>
        <dbReference type="ChEBI" id="CHEBI:24875"/>
    </ligand>
</feature>
<evidence type="ECO:0000256" key="5">
    <source>
        <dbReference type="HAMAP-Rule" id="MF_00163"/>
    </source>
</evidence>
<dbReference type="GO" id="GO:0046872">
    <property type="term" value="F:metal ion binding"/>
    <property type="evidence" value="ECO:0007669"/>
    <property type="project" value="UniProtKB-KW"/>
</dbReference>
<evidence type="ECO:0000256" key="2">
    <source>
        <dbReference type="ARBA" id="ARBA00022723"/>
    </source>
</evidence>
<dbReference type="HAMAP" id="MF_00163">
    <property type="entry name" value="Pep_deformylase"/>
    <property type="match status" value="1"/>
</dbReference>
<dbReference type="NCBIfam" id="NF001159">
    <property type="entry name" value="PRK00150.1-3"/>
    <property type="match status" value="1"/>
</dbReference>
<keyword evidence="3 5" id="KW-0378">Hydrolase</keyword>
<dbReference type="GO" id="GO:0042586">
    <property type="term" value="F:peptide deformylase activity"/>
    <property type="evidence" value="ECO:0007669"/>
    <property type="project" value="UniProtKB-UniRule"/>
</dbReference>
<feature type="binding site" evidence="5">
    <location>
        <position position="149"/>
    </location>
    <ligand>
        <name>Fe cation</name>
        <dbReference type="ChEBI" id="CHEBI:24875"/>
    </ligand>
</feature>
<dbReference type="RefSeq" id="WP_128358680.1">
    <property type="nucleotide sequence ID" value="NZ_CP053840.1"/>
</dbReference>
<accession>A0AAE7B8W4</accession>
<dbReference type="EMBL" id="CP053840">
    <property type="protein sequence ID" value="QKF66771.1"/>
    <property type="molecule type" value="Genomic_DNA"/>
</dbReference>
<dbReference type="PANTHER" id="PTHR10458:SF22">
    <property type="entry name" value="PEPTIDE DEFORMYLASE"/>
    <property type="match status" value="1"/>
</dbReference>
<feature type="active site" evidence="5">
    <location>
        <position position="146"/>
    </location>
</feature>
<dbReference type="CDD" id="cd00487">
    <property type="entry name" value="Pep_deformylase"/>
    <property type="match status" value="1"/>
</dbReference>
<proteinExistence type="inferred from homology"/>
<comment type="cofactor">
    <cofactor evidence="5">
        <name>Fe(2+)</name>
        <dbReference type="ChEBI" id="CHEBI:29033"/>
    </cofactor>
    <text evidence="5">Binds 1 Fe(2+) ion.</text>
</comment>
<dbReference type="GO" id="GO:0006412">
    <property type="term" value="P:translation"/>
    <property type="evidence" value="ECO:0007669"/>
    <property type="project" value="UniProtKB-UniRule"/>
</dbReference>
<dbReference type="AlphaFoldDB" id="A0AAE7B8W4"/>
<evidence type="ECO:0000313" key="7">
    <source>
        <dbReference type="Proteomes" id="UP000503482"/>
    </source>
</evidence>
<dbReference type="EC" id="3.5.1.88" evidence="5"/>
<name>A0AAE7B8W4_9BACT</name>
<dbReference type="Proteomes" id="UP000503482">
    <property type="component" value="Chromosome"/>
</dbReference>
<comment type="catalytic activity">
    <reaction evidence="5">
        <text>N-terminal N-formyl-L-methionyl-[peptide] + H2O = N-terminal L-methionyl-[peptide] + formate</text>
        <dbReference type="Rhea" id="RHEA:24420"/>
        <dbReference type="Rhea" id="RHEA-COMP:10639"/>
        <dbReference type="Rhea" id="RHEA-COMP:10640"/>
        <dbReference type="ChEBI" id="CHEBI:15377"/>
        <dbReference type="ChEBI" id="CHEBI:15740"/>
        <dbReference type="ChEBI" id="CHEBI:49298"/>
        <dbReference type="ChEBI" id="CHEBI:64731"/>
        <dbReference type="EC" id="3.5.1.88"/>
    </reaction>
</comment>
<dbReference type="InterPro" id="IPR036821">
    <property type="entry name" value="Peptide_deformylase_sf"/>
</dbReference>
<evidence type="ECO:0000313" key="6">
    <source>
        <dbReference type="EMBL" id="QKF66771.1"/>
    </source>
</evidence>
<gene>
    <name evidence="5" type="primary">def</name>
    <name evidence="6" type="ORF">AVENP_1217</name>
</gene>
<keyword evidence="2 5" id="KW-0479">Metal-binding</keyword>
<keyword evidence="7" id="KW-1185">Reference proteome</keyword>
<evidence type="ECO:0000256" key="4">
    <source>
        <dbReference type="ARBA" id="ARBA00022917"/>
    </source>
</evidence>
<evidence type="ECO:0000256" key="1">
    <source>
        <dbReference type="ARBA" id="ARBA00010759"/>
    </source>
</evidence>
<comment type="function">
    <text evidence="5">Removes the formyl group from the N-terminal Met of newly synthesized proteins. Requires at least a dipeptide for an efficient rate of reaction. N-terminal L-methionine is a prerequisite for activity but the enzyme has broad specificity at other positions.</text>
</comment>
<reference evidence="6 7" key="1">
    <citation type="submission" date="2020-05" db="EMBL/GenBank/DDBJ databases">
        <title>Complete genome sequencing of Campylobacter and Arcobacter type strains.</title>
        <authorList>
            <person name="Miller W.G."/>
            <person name="Yee E."/>
        </authorList>
    </citation>
    <scope>NUCLEOTIDE SEQUENCE [LARGE SCALE GENOMIC DNA]</scope>
    <source>
        <strain evidence="6 7">LMG 26156</strain>
    </source>
</reference>
<keyword evidence="5" id="KW-0408">Iron</keyword>
<dbReference type="NCBIfam" id="TIGR00079">
    <property type="entry name" value="pept_deformyl"/>
    <property type="match status" value="1"/>
</dbReference>
<dbReference type="Pfam" id="PF01327">
    <property type="entry name" value="Pep_deformylase"/>
    <property type="match status" value="1"/>
</dbReference>
<dbReference type="PRINTS" id="PR01576">
    <property type="entry name" value="PDEFORMYLASE"/>
</dbReference>
<dbReference type="Gene3D" id="3.90.45.10">
    <property type="entry name" value="Peptide deformylase"/>
    <property type="match status" value="1"/>
</dbReference>
<keyword evidence="4 5" id="KW-0648">Protein biosynthesis</keyword>
<dbReference type="SUPFAM" id="SSF56420">
    <property type="entry name" value="Peptide deformylase"/>
    <property type="match status" value="1"/>
</dbReference>
<dbReference type="PANTHER" id="PTHR10458">
    <property type="entry name" value="PEPTIDE DEFORMYLASE"/>
    <property type="match status" value="1"/>
</dbReference>
<evidence type="ECO:0000256" key="3">
    <source>
        <dbReference type="ARBA" id="ARBA00022801"/>
    </source>
</evidence>
<dbReference type="FunFam" id="3.90.45.10:FF:000003">
    <property type="entry name" value="Peptide deformylase"/>
    <property type="match status" value="1"/>
</dbReference>
<protein>
    <recommendedName>
        <fullName evidence="5">Peptide deformylase</fullName>
        <shortName evidence="5">PDF</shortName>
        <ecNumber evidence="5">3.5.1.88</ecNumber>
    </recommendedName>
    <alternativeName>
        <fullName evidence="5">Polypeptide deformylase</fullName>
    </alternativeName>
</protein>
<dbReference type="PIRSF" id="PIRSF004749">
    <property type="entry name" value="Pep_def"/>
    <property type="match status" value="1"/>
</dbReference>
<dbReference type="InterPro" id="IPR023635">
    <property type="entry name" value="Peptide_deformylase"/>
</dbReference>
<comment type="similarity">
    <text evidence="1 5">Belongs to the polypeptide deformylase family.</text>
</comment>
<feature type="binding site" evidence="5">
    <location>
        <position position="145"/>
    </location>
    <ligand>
        <name>Fe cation</name>
        <dbReference type="ChEBI" id="CHEBI:24875"/>
    </ligand>
</feature>
<dbReference type="KEGG" id="avp:AVENP_1217"/>
<organism evidence="6 7">
    <name type="scientific">Arcobacter venerupis</name>
    <dbReference type="NCBI Taxonomy" id="1054033"/>
    <lineage>
        <taxon>Bacteria</taxon>
        <taxon>Pseudomonadati</taxon>
        <taxon>Campylobacterota</taxon>
        <taxon>Epsilonproteobacteria</taxon>
        <taxon>Campylobacterales</taxon>
        <taxon>Arcobacteraceae</taxon>
        <taxon>Arcobacter</taxon>
    </lineage>
</organism>